<gene>
    <name evidence="1" type="ORF">NCTC12000_02460</name>
</gene>
<proteinExistence type="predicted"/>
<sequence>MPYYLLTKIFDELFKFFRELSLREVIASFLYHFTKSFGFTQIRTILALSLSRKDQVLMIAKMIKEYI</sequence>
<accession>A0A378K9Z1</accession>
<reference evidence="1 2" key="1">
    <citation type="submission" date="2018-06" db="EMBL/GenBank/DDBJ databases">
        <authorList>
            <consortium name="Pathogen Informatics"/>
            <person name="Doyle S."/>
        </authorList>
    </citation>
    <scope>NUCLEOTIDE SEQUENCE [LARGE SCALE GENOMIC DNA]</scope>
    <source>
        <strain evidence="1 2">NCTC12000</strain>
    </source>
</reference>
<dbReference type="EMBL" id="UGOL01000001">
    <property type="protein sequence ID" value="STX80445.1"/>
    <property type="molecule type" value="Genomic_DNA"/>
</dbReference>
<organism evidence="1 2">
    <name type="scientific">Legionella pneumophila</name>
    <dbReference type="NCBI Taxonomy" id="446"/>
    <lineage>
        <taxon>Bacteria</taxon>
        <taxon>Pseudomonadati</taxon>
        <taxon>Pseudomonadota</taxon>
        <taxon>Gammaproteobacteria</taxon>
        <taxon>Legionellales</taxon>
        <taxon>Legionellaceae</taxon>
        <taxon>Legionella</taxon>
    </lineage>
</organism>
<name>A0A378K9Z1_LEGPN</name>
<dbReference type="Proteomes" id="UP000254631">
    <property type="component" value="Unassembled WGS sequence"/>
</dbReference>
<dbReference type="OMA" id="IKNYPGP"/>
<evidence type="ECO:0000313" key="2">
    <source>
        <dbReference type="Proteomes" id="UP000254631"/>
    </source>
</evidence>
<protein>
    <submittedName>
        <fullName evidence="1">Uncharacterized protein</fullName>
    </submittedName>
</protein>
<evidence type="ECO:0000313" key="1">
    <source>
        <dbReference type="EMBL" id="STX80445.1"/>
    </source>
</evidence>
<dbReference type="AlphaFoldDB" id="A0A378K9Z1"/>